<feature type="domain" description="Response regulatory" evidence="2">
    <location>
        <begin position="4"/>
        <end position="118"/>
    </location>
</feature>
<dbReference type="InterPro" id="IPR050625">
    <property type="entry name" value="ParA/MinD_ATPase"/>
</dbReference>
<dbReference type="AlphaFoldDB" id="A0A6N7W3Y6"/>
<dbReference type="PROSITE" id="PS50110">
    <property type="entry name" value="RESPONSE_REGULATORY"/>
    <property type="match status" value="1"/>
</dbReference>
<protein>
    <submittedName>
        <fullName evidence="3">Response regulator</fullName>
    </submittedName>
</protein>
<dbReference type="EMBL" id="VULN01000028">
    <property type="protein sequence ID" value="MSS83162.1"/>
    <property type="molecule type" value="Genomic_DNA"/>
</dbReference>
<dbReference type="SUPFAM" id="SSF52172">
    <property type="entry name" value="CheY-like"/>
    <property type="match status" value="1"/>
</dbReference>
<gene>
    <name evidence="3" type="ORF">FX155_11260</name>
</gene>
<dbReference type="GO" id="GO:0005829">
    <property type="term" value="C:cytosol"/>
    <property type="evidence" value="ECO:0007669"/>
    <property type="project" value="TreeGrafter"/>
</dbReference>
<organism evidence="3 4">
    <name type="scientific">Acidaminococcus fermentans</name>
    <dbReference type="NCBI Taxonomy" id="905"/>
    <lineage>
        <taxon>Bacteria</taxon>
        <taxon>Bacillati</taxon>
        <taxon>Bacillota</taxon>
        <taxon>Negativicutes</taxon>
        <taxon>Acidaminococcales</taxon>
        <taxon>Acidaminococcaceae</taxon>
        <taxon>Acidaminococcus</taxon>
    </lineage>
</organism>
<keyword evidence="1" id="KW-0597">Phosphoprotein</keyword>
<proteinExistence type="predicted"/>
<dbReference type="Gene3D" id="3.40.50.300">
    <property type="entry name" value="P-loop containing nucleotide triphosphate hydrolases"/>
    <property type="match status" value="1"/>
</dbReference>
<evidence type="ECO:0000313" key="4">
    <source>
        <dbReference type="Proteomes" id="UP000441455"/>
    </source>
</evidence>
<dbReference type="InterPro" id="IPR011006">
    <property type="entry name" value="CheY-like_superfamily"/>
</dbReference>
<dbReference type="GO" id="GO:0005524">
    <property type="term" value="F:ATP binding"/>
    <property type="evidence" value="ECO:0007669"/>
    <property type="project" value="TreeGrafter"/>
</dbReference>
<feature type="modified residue" description="4-aspartylphosphate" evidence="1">
    <location>
        <position position="55"/>
    </location>
</feature>
<dbReference type="Proteomes" id="UP000441455">
    <property type="component" value="Unassembled WGS sequence"/>
</dbReference>
<evidence type="ECO:0000259" key="2">
    <source>
        <dbReference type="PROSITE" id="PS50110"/>
    </source>
</evidence>
<comment type="caution">
    <text evidence="3">The sequence shown here is derived from an EMBL/GenBank/DDBJ whole genome shotgun (WGS) entry which is preliminary data.</text>
</comment>
<dbReference type="Pfam" id="PF01656">
    <property type="entry name" value="CbiA"/>
    <property type="match status" value="1"/>
</dbReference>
<dbReference type="GO" id="GO:0016887">
    <property type="term" value="F:ATP hydrolysis activity"/>
    <property type="evidence" value="ECO:0007669"/>
    <property type="project" value="TreeGrafter"/>
</dbReference>
<accession>A0A6N7W3Y6</accession>
<evidence type="ECO:0000256" key="1">
    <source>
        <dbReference type="PROSITE-ProRule" id="PRU00169"/>
    </source>
</evidence>
<dbReference type="GO" id="GO:0051782">
    <property type="term" value="P:negative regulation of cell division"/>
    <property type="evidence" value="ECO:0007669"/>
    <property type="project" value="TreeGrafter"/>
</dbReference>
<dbReference type="Gene3D" id="3.40.50.2300">
    <property type="match status" value="1"/>
</dbReference>
<evidence type="ECO:0000313" key="3">
    <source>
        <dbReference type="EMBL" id="MSS83162.1"/>
    </source>
</evidence>
<sequence length="367" mass="40368">MGYRTVLIEENQVMQERLSSVIRNTPGFELSARYRNAGDALGQMQAFKPELILLDIDLDRNSTLLPDLKKAYPHTVIIGMSRRWDAEAQSRLLQSGAGGFMVKPFSGEELQETLKNLQNTSASRNSEVIAFFSPKGKSGKTTLIANLGAALAQQTGEPVAIIDGDLQFGDMGVFFNLTPQSTIVEAIRDISFLSPVTLKSYFVPVNEELSVLCGAAKPDLAETVTMEGITSLIEMARGIFRYVLVDLSSGFSDVACTACELADKTLVMAMVNGGYEVEHMKRALEIFKAWEDCDRRVKPVFTRVNPCTEEARKEFSQALGFPVFQVLPNEYLAVSSAADNGRLLLTQAPENPFSQAVEQMAGTIKNW</sequence>
<dbReference type="GO" id="GO:0009898">
    <property type="term" value="C:cytoplasmic side of plasma membrane"/>
    <property type="evidence" value="ECO:0007669"/>
    <property type="project" value="TreeGrafter"/>
</dbReference>
<dbReference type="GO" id="GO:0000160">
    <property type="term" value="P:phosphorelay signal transduction system"/>
    <property type="evidence" value="ECO:0007669"/>
    <property type="project" value="InterPro"/>
</dbReference>
<dbReference type="InterPro" id="IPR027417">
    <property type="entry name" value="P-loop_NTPase"/>
</dbReference>
<dbReference type="PANTHER" id="PTHR43384">
    <property type="entry name" value="SEPTUM SITE-DETERMINING PROTEIN MIND HOMOLOG, CHLOROPLASTIC-RELATED"/>
    <property type="match status" value="1"/>
</dbReference>
<dbReference type="RefSeq" id="WP_279127302.1">
    <property type="nucleotide sequence ID" value="NZ_CALEXD010000015.1"/>
</dbReference>
<dbReference type="PANTHER" id="PTHR43384:SF13">
    <property type="entry name" value="SLR0110 PROTEIN"/>
    <property type="match status" value="1"/>
</dbReference>
<dbReference type="InterPro" id="IPR001789">
    <property type="entry name" value="Sig_transdc_resp-reg_receiver"/>
</dbReference>
<dbReference type="SUPFAM" id="SSF52540">
    <property type="entry name" value="P-loop containing nucleoside triphosphate hydrolases"/>
    <property type="match status" value="1"/>
</dbReference>
<dbReference type="SMART" id="SM00448">
    <property type="entry name" value="REC"/>
    <property type="match status" value="1"/>
</dbReference>
<dbReference type="Pfam" id="PF00072">
    <property type="entry name" value="Response_reg"/>
    <property type="match status" value="1"/>
</dbReference>
<name>A0A6N7W3Y6_ACIFE</name>
<reference evidence="3 4" key="1">
    <citation type="submission" date="2019-08" db="EMBL/GenBank/DDBJ databases">
        <title>In-depth cultivation of the pig gut microbiome towards novel bacterial diversity and tailored functional studies.</title>
        <authorList>
            <person name="Wylensek D."/>
            <person name="Hitch T.C.A."/>
            <person name="Clavel T."/>
        </authorList>
    </citation>
    <scope>NUCLEOTIDE SEQUENCE [LARGE SCALE GENOMIC DNA]</scope>
    <source>
        <strain evidence="3 4">WCA-389-WT-5B</strain>
    </source>
</reference>
<dbReference type="InterPro" id="IPR002586">
    <property type="entry name" value="CobQ/CobB/MinD/ParA_Nub-bd_dom"/>
</dbReference>